<comment type="caution">
    <text evidence="2">The sequence shown here is derived from an EMBL/GenBank/DDBJ whole genome shotgun (WGS) entry which is preliminary data.</text>
</comment>
<evidence type="ECO:0000313" key="2">
    <source>
        <dbReference type="EMBL" id="MDX8528326.1"/>
    </source>
</evidence>
<accession>A0ABU4ZWL8</accession>
<organism evidence="2 3">
    <name type="scientific">Mesorhizobium montanum</name>
    <dbReference type="NCBI Taxonomy" id="3072323"/>
    <lineage>
        <taxon>Bacteria</taxon>
        <taxon>Pseudomonadati</taxon>
        <taxon>Pseudomonadota</taxon>
        <taxon>Alphaproteobacteria</taxon>
        <taxon>Hyphomicrobiales</taxon>
        <taxon>Phyllobacteriaceae</taxon>
        <taxon>Mesorhizobium</taxon>
    </lineage>
</organism>
<dbReference type="RefSeq" id="WP_320236257.1">
    <property type="nucleotide sequence ID" value="NZ_JAVIJF010000025.1"/>
</dbReference>
<name>A0ABU4ZWL8_9HYPH</name>
<proteinExistence type="predicted"/>
<sequence length="46" mass="4941">MAGEMIDLKAFDLHAPELARQFRASEQDLPRSGQPPSSAGAGSSRR</sequence>
<feature type="region of interest" description="Disordered" evidence="1">
    <location>
        <begin position="19"/>
        <end position="46"/>
    </location>
</feature>
<keyword evidence="3" id="KW-1185">Reference proteome</keyword>
<evidence type="ECO:0000313" key="3">
    <source>
        <dbReference type="Proteomes" id="UP001276840"/>
    </source>
</evidence>
<feature type="compositionally biased region" description="Low complexity" evidence="1">
    <location>
        <begin position="30"/>
        <end position="46"/>
    </location>
</feature>
<protein>
    <submittedName>
        <fullName evidence="2">Uncharacterized protein</fullName>
    </submittedName>
</protein>
<dbReference type="EMBL" id="JAVIJF010000025">
    <property type="protein sequence ID" value="MDX8528326.1"/>
    <property type="molecule type" value="Genomic_DNA"/>
</dbReference>
<dbReference type="Proteomes" id="UP001276840">
    <property type="component" value="Unassembled WGS sequence"/>
</dbReference>
<reference evidence="2 3" key="1">
    <citation type="submission" date="2023-08" db="EMBL/GenBank/DDBJ databases">
        <title>Implementing the SeqCode for naming new Mesorhizobium species isolated from Vachellia karroo root nodules.</title>
        <authorList>
            <person name="Van Lill M."/>
        </authorList>
    </citation>
    <scope>NUCLEOTIDE SEQUENCE [LARGE SCALE GENOMIC DNA]</scope>
    <source>
        <strain evidence="2 3">MSK 1335</strain>
    </source>
</reference>
<gene>
    <name evidence="2" type="ORF">RFM68_28000</name>
</gene>
<evidence type="ECO:0000256" key="1">
    <source>
        <dbReference type="SAM" id="MobiDB-lite"/>
    </source>
</evidence>